<dbReference type="InterPro" id="IPR050155">
    <property type="entry name" value="HAD-like_hydrolase_sf"/>
</dbReference>
<dbReference type="PANTHER" id="PTHR43434:SF24">
    <property type="entry name" value="HYDROLASE-RELATED"/>
    <property type="match status" value="1"/>
</dbReference>
<dbReference type="NCBIfam" id="TIGR01549">
    <property type="entry name" value="HAD-SF-IA-v1"/>
    <property type="match status" value="1"/>
</dbReference>
<organism evidence="1 2">
    <name type="scientific">Iodobacter violaceini</name>
    <dbReference type="NCBI Taxonomy" id="3044271"/>
    <lineage>
        <taxon>Bacteria</taxon>
        <taxon>Pseudomonadati</taxon>
        <taxon>Pseudomonadota</taxon>
        <taxon>Betaproteobacteria</taxon>
        <taxon>Neisseriales</taxon>
        <taxon>Chitinibacteraceae</taxon>
        <taxon>Iodobacter</taxon>
    </lineage>
</organism>
<gene>
    <name evidence="1" type="ORF">HA050_09685</name>
</gene>
<keyword evidence="2" id="KW-1185">Reference proteome</keyword>
<dbReference type="InterPro" id="IPR023214">
    <property type="entry name" value="HAD_sf"/>
</dbReference>
<dbReference type="SFLD" id="SFLDG01135">
    <property type="entry name" value="C1.5.6:_HAD__Beta-PGM__Phospha"/>
    <property type="match status" value="1"/>
</dbReference>
<dbReference type="SUPFAM" id="SSF56784">
    <property type="entry name" value="HAD-like"/>
    <property type="match status" value="1"/>
</dbReference>
<dbReference type="InterPro" id="IPR023198">
    <property type="entry name" value="PGP-like_dom2"/>
</dbReference>
<evidence type="ECO:0000313" key="2">
    <source>
        <dbReference type="Proteomes" id="UP000712570"/>
    </source>
</evidence>
<dbReference type="Gene3D" id="3.40.50.1000">
    <property type="entry name" value="HAD superfamily/HAD-like"/>
    <property type="match status" value="1"/>
</dbReference>
<dbReference type="RefSeq" id="WP_166825145.1">
    <property type="nucleotide sequence ID" value="NZ_JAAOLX010000004.1"/>
</dbReference>
<proteinExistence type="predicted"/>
<dbReference type="PANTHER" id="PTHR43434">
    <property type="entry name" value="PHOSPHOGLYCOLATE PHOSPHATASE"/>
    <property type="match status" value="1"/>
</dbReference>
<keyword evidence="1" id="KW-0378">Hydrolase</keyword>
<accession>A0ABX0KVI1</accession>
<dbReference type="SFLD" id="SFLDS00003">
    <property type="entry name" value="Haloacid_Dehalogenase"/>
    <property type="match status" value="1"/>
</dbReference>
<dbReference type="GO" id="GO:0016787">
    <property type="term" value="F:hydrolase activity"/>
    <property type="evidence" value="ECO:0007669"/>
    <property type="project" value="UniProtKB-KW"/>
</dbReference>
<dbReference type="Gene3D" id="1.10.150.240">
    <property type="entry name" value="Putative phosphatase, domain 2"/>
    <property type="match status" value="1"/>
</dbReference>
<reference evidence="1 2" key="1">
    <citation type="submission" date="2020-03" db="EMBL/GenBank/DDBJ databases">
        <title>Draft genome sequence of environmentally isolated violet-colored cultures.</title>
        <authorList>
            <person name="Wilson H.S."/>
        </authorList>
    </citation>
    <scope>NUCLEOTIDE SEQUENCE [LARGE SCALE GENOMIC DNA]</scope>
    <source>
        <strain evidence="1 2">HSC-16F04</strain>
    </source>
</reference>
<dbReference type="EMBL" id="JAAOLX010000004">
    <property type="protein sequence ID" value="NHQ86385.1"/>
    <property type="molecule type" value="Genomic_DNA"/>
</dbReference>
<comment type="caution">
    <text evidence="1">The sequence shown here is derived from an EMBL/GenBank/DDBJ whole genome shotgun (WGS) entry which is preliminary data.</text>
</comment>
<evidence type="ECO:0000313" key="1">
    <source>
        <dbReference type="EMBL" id="NHQ86385.1"/>
    </source>
</evidence>
<dbReference type="InterPro" id="IPR041492">
    <property type="entry name" value="HAD_2"/>
</dbReference>
<protein>
    <submittedName>
        <fullName evidence="1">HAD-IA family hydrolase</fullName>
    </submittedName>
</protein>
<dbReference type="SFLD" id="SFLDG01129">
    <property type="entry name" value="C1.5:_HAD__Beta-PGM__Phosphata"/>
    <property type="match status" value="1"/>
</dbReference>
<dbReference type="InterPro" id="IPR006439">
    <property type="entry name" value="HAD-SF_hydro_IA"/>
</dbReference>
<dbReference type="Proteomes" id="UP000712570">
    <property type="component" value="Unassembled WGS sequence"/>
</dbReference>
<dbReference type="Pfam" id="PF13419">
    <property type="entry name" value="HAD_2"/>
    <property type="match status" value="1"/>
</dbReference>
<name>A0ABX0KVI1_9NEIS</name>
<sequence length="218" mass="23717">MPKQFDLLVFDWDGTLMDSTGTIARAIQSAFAEVGLPEPSDKEARYVIGYGMHEAMQHLAPEASAAQITEVVGAYRRFYLAQDQDVALYDGVLDALPLFADAGFQMAVATGKSRAGLDRVLASTGLDAFFKITRTADEAFSKPHPAMLHYILDKCGVDGSRAVMIGDTTHDLQLAQNAGTQSLALTYGAHKLPELLTCKPLAHFDNFHALKDWILLNA</sequence>
<dbReference type="InterPro" id="IPR036412">
    <property type="entry name" value="HAD-like_sf"/>
</dbReference>